<feature type="domain" description="Glycosyltransferase 2-like" evidence="1">
    <location>
        <begin position="10"/>
        <end position="114"/>
    </location>
</feature>
<keyword evidence="3" id="KW-1185">Reference proteome</keyword>
<dbReference type="PANTHER" id="PTHR22916">
    <property type="entry name" value="GLYCOSYLTRANSFERASE"/>
    <property type="match status" value="1"/>
</dbReference>
<comment type="caution">
    <text evidence="2">The sequence shown here is derived from an EMBL/GenBank/DDBJ whole genome shotgun (WGS) entry which is preliminary data.</text>
</comment>
<dbReference type="InterPro" id="IPR029044">
    <property type="entry name" value="Nucleotide-diphossugar_trans"/>
</dbReference>
<keyword evidence="2" id="KW-0808">Transferase</keyword>
<dbReference type="AlphaFoldDB" id="A0A3N4P6J8"/>
<dbReference type="Proteomes" id="UP000281332">
    <property type="component" value="Unassembled WGS sequence"/>
</dbReference>
<evidence type="ECO:0000313" key="2">
    <source>
        <dbReference type="EMBL" id="RPE00271.1"/>
    </source>
</evidence>
<proteinExistence type="predicted"/>
<organism evidence="2 3">
    <name type="scientific">Candidatus Pantoea deserta</name>
    <dbReference type="NCBI Taxonomy" id="1869313"/>
    <lineage>
        <taxon>Bacteria</taxon>
        <taxon>Pseudomonadati</taxon>
        <taxon>Pseudomonadota</taxon>
        <taxon>Gammaproteobacteria</taxon>
        <taxon>Enterobacterales</taxon>
        <taxon>Erwiniaceae</taxon>
        <taxon>Pantoea</taxon>
    </lineage>
</organism>
<dbReference type="EMBL" id="RMVG01000008">
    <property type="protein sequence ID" value="RPE00271.1"/>
    <property type="molecule type" value="Genomic_DNA"/>
</dbReference>
<dbReference type="Pfam" id="PF00535">
    <property type="entry name" value="Glycos_transf_2"/>
    <property type="match status" value="1"/>
</dbReference>
<name>A0A3N4P6J8_9GAMM</name>
<gene>
    <name evidence="2" type="ORF">BBB56_11850</name>
</gene>
<dbReference type="GO" id="GO:0016758">
    <property type="term" value="F:hexosyltransferase activity"/>
    <property type="evidence" value="ECO:0007669"/>
    <property type="project" value="UniProtKB-ARBA"/>
</dbReference>
<sequence>MMMSNKGTVSILMGTYNGEKYLAEQLQSIASQTYTNWNLIVSDDGSTDSTCEIIEHFALKYPNKVVLHKGPGKGFAANFLSMLQRSDIDSDYYAFCDQDDIWLDGKLESAVMQLNSVPQNKYKLYGSRTKLIDSNGNCIGYSPCFKKAFCFNNALLQSYAGGNTMVFSRGLKQLFETFPADLKIVSHDWILYIICSAMNGVVIYDREPLILYRQHAHNLVGSNIGLLSKFRRFNRLFSGEFKIWSRMNCTALDCIKESMPNENQVNYVRFKSLKKGLVKRIASFIFGGFYRQSFVETCAFFIMNVFRKLV</sequence>
<reference evidence="2 3" key="1">
    <citation type="submission" date="2018-11" db="EMBL/GenBank/DDBJ databases">
        <title>Whole genome sequencing of Pantoea sp. RIT388.</title>
        <authorList>
            <person name="Gan H.M."/>
            <person name="Hudson A.O."/>
        </authorList>
    </citation>
    <scope>NUCLEOTIDE SEQUENCE [LARGE SCALE GENOMIC DNA]</scope>
    <source>
        <strain evidence="2 3">RIT388</strain>
    </source>
</reference>
<dbReference type="CDD" id="cd04196">
    <property type="entry name" value="GT_2_like_d"/>
    <property type="match status" value="1"/>
</dbReference>
<dbReference type="PANTHER" id="PTHR22916:SF3">
    <property type="entry name" value="UDP-GLCNAC:BETAGAL BETA-1,3-N-ACETYLGLUCOSAMINYLTRANSFERASE-LIKE PROTEIN 1"/>
    <property type="match status" value="1"/>
</dbReference>
<dbReference type="Gene3D" id="3.90.550.10">
    <property type="entry name" value="Spore Coat Polysaccharide Biosynthesis Protein SpsA, Chain A"/>
    <property type="match status" value="1"/>
</dbReference>
<accession>A0A3N4P6J8</accession>
<dbReference type="SUPFAM" id="SSF53448">
    <property type="entry name" value="Nucleotide-diphospho-sugar transferases"/>
    <property type="match status" value="1"/>
</dbReference>
<protein>
    <submittedName>
        <fullName evidence="2">Glycosyltransferase family 2 protein</fullName>
    </submittedName>
</protein>
<dbReference type="InterPro" id="IPR001173">
    <property type="entry name" value="Glyco_trans_2-like"/>
</dbReference>
<evidence type="ECO:0000259" key="1">
    <source>
        <dbReference type="Pfam" id="PF00535"/>
    </source>
</evidence>
<evidence type="ECO:0000313" key="3">
    <source>
        <dbReference type="Proteomes" id="UP000281332"/>
    </source>
</evidence>